<dbReference type="STRING" id="229203.SAMN05444338_103132"/>
<evidence type="ECO:0000313" key="2">
    <source>
        <dbReference type="EMBL" id="SDW53424.1"/>
    </source>
</evidence>
<dbReference type="EMBL" id="FNMV01000003">
    <property type="protein sequence ID" value="SDW53424.1"/>
    <property type="molecule type" value="Genomic_DNA"/>
</dbReference>
<evidence type="ECO:0000313" key="3">
    <source>
        <dbReference type="Proteomes" id="UP000198569"/>
    </source>
</evidence>
<accession>A0A1H2UD81</accession>
<evidence type="ECO:0008006" key="4">
    <source>
        <dbReference type="Google" id="ProtNLM"/>
    </source>
</evidence>
<evidence type="ECO:0000256" key="1">
    <source>
        <dbReference type="SAM" id="SignalP"/>
    </source>
</evidence>
<feature type="signal peptide" evidence="1">
    <location>
        <begin position="1"/>
        <end position="18"/>
    </location>
</feature>
<dbReference type="PROSITE" id="PS51257">
    <property type="entry name" value="PROKAR_LIPOPROTEIN"/>
    <property type="match status" value="1"/>
</dbReference>
<name>A0A1H2UD81_9FLAO</name>
<dbReference type="RefSeq" id="WP_091430071.1">
    <property type="nucleotide sequence ID" value="NZ_FNMV01000003.1"/>
</dbReference>
<dbReference type="Proteomes" id="UP000198569">
    <property type="component" value="Unassembled WGS sequence"/>
</dbReference>
<gene>
    <name evidence="2" type="ORF">SAMN05444338_103132</name>
</gene>
<keyword evidence="3" id="KW-1185">Reference proteome</keyword>
<sequence>MKRSIIFCALLMVFCSCSNDNIKAITTDYQGKWELYQMSGNIPNSETTGAAMEWQEYYLFNTDGSFTKSRTRNGIKKEISGSYLITKIQEDSFFELTYKTNSELIGSCYGSNKEELFILPNSKLSSTWKNCDGPGLEYKKTNE</sequence>
<dbReference type="AlphaFoldDB" id="A0A1H2UD81"/>
<organism evidence="2 3">
    <name type="scientific">Flavobacterium degerlachei</name>
    <dbReference type="NCBI Taxonomy" id="229203"/>
    <lineage>
        <taxon>Bacteria</taxon>
        <taxon>Pseudomonadati</taxon>
        <taxon>Bacteroidota</taxon>
        <taxon>Flavobacteriia</taxon>
        <taxon>Flavobacteriales</taxon>
        <taxon>Flavobacteriaceae</taxon>
        <taxon>Flavobacterium</taxon>
    </lineage>
</organism>
<proteinExistence type="predicted"/>
<reference evidence="3" key="1">
    <citation type="submission" date="2016-10" db="EMBL/GenBank/DDBJ databases">
        <authorList>
            <person name="Varghese N."/>
            <person name="Submissions S."/>
        </authorList>
    </citation>
    <scope>NUCLEOTIDE SEQUENCE [LARGE SCALE GENOMIC DNA]</scope>
    <source>
        <strain evidence="3">DSM 15718</strain>
    </source>
</reference>
<protein>
    <recommendedName>
        <fullName evidence="4">Lipocalin-like domain-containing protein</fullName>
    </recommendedName>
</protein>
<dbReference type="OrthoDB" id="882993at2"/>
<feature type="chain" id="PRO_5011501748" description="Lipocalin-like domain-containing protein" evidence="1">
    <location>
        <begin position="19"/>
        <end position="143"/>
    </location>
</feature>
<keyword evidence="1" id="KW-0732">Signal</keyword>